<dbReference type="PATRIC" id="fig|1453497.3.peg.483"/>
<dbReference type="EMBL" id="JFHK01000002">
    <property type="protein sequence ID" value="OAA31701.1"/>
    <property type="molecule type" value="Genomic_DNA"/>
</dbReference>
<feature type="coiled-coil region" evidence="1">
    <location>
        <begin position="15"/>
        <end position="65"/>
    </location>
</feature>
<keyword evidence="1" id="KW-0175">Coiled coil</keyword>
<name>A0A176K3U3_9BACT</name>
<evidence type="ECO:0000313" key="2">
    <source>
        <dbReference type="EMBL" id="OAA31701.1"/>
    </source>
</evidence>
<sequence length="69" mass="8230">MFQRRAFKKINEQKKKLLKNEIEGIKILIKKLKAQLKVCDDKSRKLRIKADIANKKAKLLDLEKRLKKL</sequence>
<reference evidence="2 3" key="1">
    <citation type="submission" date="2014-02" db="EMBL/GenBank/DDBJ databases">
        <title>Kosmotoga genome sequencing.</title>
        <authorList>
            <person name="Pollo S.M."/>
            <person name="Charchuk R."/>
            <person name="Nesbo C.L."/>
        </authorList>
    </citation>
    <scope>NUCLEOTIDE SEQUENCE [LARGE SCALE GENOMIC DNA]</scope>
    <source>
        <strain evidence="2 3">S304</strain>
    </source>
</reference>
<dbReference type="RefSeq" id="WP_068345229.1">
    <property type="nucleotide sequence ID" value="NZ_JFHK01000002.1"/>
</dbReference>
<proteinExistence type="predicted"/>
<gene>
    <name evidence="2" type="ORF">AT15_02415</name>
</gene>
<evidence type="ECO:0000256" key="1">
    <source>
        <dbReference type="SAM" id="Coils"/>
    </source>
</evidence>
<evidence type="ECO:0000313" key="3">
    <source>
        <dbReference type="Proteomes" id="UP000077339"/>
    </source>
</evidence>
<organism evidence="2 3">
    <name type="scientific">Kosmotoga arenicorallina S304</name>
    <dbReference type="NCBI Taxonomy" id="1453497"/>
    <lineage>
        <taxon>Bacteria</taxon>
        <taxon>Thermotogati</taxon>
        <taxon>Thermotogota</taxon>
        <taxon>Thermotogae</taxon>
        <taxon>Kosmotogales</taxon>
        <taxon>Kosmotogaceae</taxon>
        <taxon>Kosmotoga</taxon>
    </lineage>
</organism>
<protein>
    <submittedName>
        <fullName evidence="2">Uncharacterized protein</fullName>
    </submittedName>
</protein>
<dbReference type="Proteomes" id="UP000077339">
    <property type="component" value="Unassembled WGS sequence"/>
</dbReference>
<comment type="caution">
    <text evidence="2">The sequence shown here is derived from an EMBL/GenBank/DDBJ whole genome shotgun (WGS) entry which is preliminary data.</text>
</comment>
<dbReference type="AlphaFoldDB" id="A0A176K3U3"/>
<accession>A0A176K3U3</accession>
<keyword evidence="3" id="KW-1185">Reference proteome</keyword>